<dbReference type="EMBL" id="KZ819604">
    <property type="protein sequence ID" value="PWN34469.1"/>
    <property type="molecule type" value="Genomic_DNA"/>
</dbReference>
<keyword evidence="3 6" id="KW-0378">Hydrolase</keyword>
<keyword evidence="7" id="KW-1185">Reference proteome</keyword>
<dbReference type="GeneID" id="37018372"/>
<dbReference type="InterPro" id="IPR050662">
    <property type="entry name" value="Sec-metab_biosynth-thioest"/>
</dbReference>
<keyword evidence="4" id="KW-0862">Zinc</keyword>
<dbReference type="Gene3D" id="3.60.15.10">
    <property type="entry name" value="Ribonuclease Z/Hydroxyacylglutathione hydrolase-like"/>
    <property type="match status" value="1"/>
</dbReference>
<evidence type="ECO:0000256" key="3">
    <source>
        <dbReference type="ARBA" id="ARBA00022801"/>
    </source>
</evidence>
<dbReference type="PANTHER" id="PTHR23131:SF0">
    <property type="entry name" value="ENDORIBONUCLEASE LACTB2"/>
    <property type="match status" value="1"/>
</dbReference>
<protein>
    <submittedName>
        <fullName evidence="6">Metallo-hydrolase/oxidoreductase</fullName>
    </submittedName>
</protein>
<dbReference type="GO" id="GO:0046872">
    <property type="term" value="F:metal ion binding"/>
    <property type="evidence" value="ECO:0007669"/>
    <property type="project" value="UniProtKB-KW"/>
</dbReference>
<dbReference type="AlphaFoldDB" id="A0A316VA34"/>
<evidence type="ECO:0000259" key="5">
    <source>
        <dbReference type="SMART" id="SM00849"/>
    </source>
</evidence>
<dbReference type="SUPFAM" id="SSF56281">
    <property type="entry name" value="Metallo-hydrolase/oxidoreductase"/>
    <property type="match status" value="1"/>
</dbReference>
<accession>A0A316VA34</accession>
<reference evidence="6 7" key="1">
    <citation type="journal article" date="2018" name="Mol. Biol. Evol.">
        <title>Broad Genomic Sampling Reveals a Smut Pathogenic Ancestry of the Fungal Clade Ustilaginomycotina.</title>
        <authorList>
            <person name="Kijpornyongpan T."/>
            <person name="Mondo S.J."/>
            <person name="Barry K."/>
            <person name="Sandor L."/>
            <person name="Lee J."/>
            <person name="Lipzen A."/>
            <person name="Pangilinan J."/>
            <person name="LaButti K."/>
            <person name="Hainaut M."/>
            <person name="Henrissat B."/>
            <person name="Grigoriev I.V."/>
            <person name="Spatafora J.W."/>
            <person name="Aime M.C."/>
        </authorList>
    </citation>
    <scope>NUCLEOTIDE SEQUENCE [LARGE SCALE GENOMIC DNA]</scope>
    <source>
        <strain evidence="6 7">MCA 3882</strain>
    </source>
</reference>
<dbReference type="Pfam" id="PF17778">
    <property type="entry name" value="WHD_BLACT"/>
    <property type="match status" value="1"/>
</dbReference>
<proteinExistence type="inferred from homology"/>
<dbReference type="InterPro" id="IPR041516">
    <property type="entry name" value="LACTB2_WH"/>
</dbReference>
<dbReference type="OrthoDB" id="17458at2759"/>
<dbReference type="GO" id="GO:0044550">
    <property type="term" value="P:secondary metabolite biosynthetic process"/>
    <property type="evidence" value="ECO:0007669"/>
    <property type="project" value="TreeGrafter"/>
</dbReference>
<sequence>MATKLQSLEDVTRMVGSVVRILGGNPGKFTLQGTNTYLISRPTQSDENSTEAINCILIDTGEGKEGYIDRLKTILLGKDPRVGPSKRVITDIVLTHWHHDHIGGLPSVLKLLQSLDHQPPKIHKFSDNSVDHHILDLLKDSGSGFTSKSSGSPLHFLKDGDILHTTQTSSQPNSLRSLQVIHSPGHTSDHICLLLKEDGILLTGDHVLGQGTSVFEDLGAYLRSLKTCKRILDEQKDDLDDSVSTKGHLYPAHGPSIVDGTGTLQEYLDHRIQRENQILDLLKQPAPSASEHDSQKASSFWTIPDIVSKLYSDYPESLYPAAARGIFLHLQKLALPDPEADDNAQSEGRKVYCCDRDNRESQITLNLPQDDQSWHRAMELRWSLVGNGLPHNKNQATL</sequence>
<gene>
    <name evidence="6" type="ORF">FA14DRAFT_123672</name>
</gene>
<dbReference type="InParanoid" id="A0A316VA34"/>
<evidence type="ECO:0000313" key="6">
    <source>
        <dbReference type="EMBL" id="PWN34469.1"/>
    </source>
</evidence>
<dbReference type="PANTHER" id="PTHR23131">
    <property type="entry name" value="ENDORIBONUCLEASE LACTB2"/>
    <property type="match status" value="1"/>
</dbReference>
<dbReference type="CDD" id="cd07722">
    <property type="entry name" value="LACTB2-like_MBL-fold"/>
    <property type="match status" value="1"/>
</dbReference>
<dbReference type="FunFam" id="3.60.15.10:FF:000041">
    <property type="entry name" value="Metallo-beta-lactamase domain protein"/>
    <property type="match status" value="1"/>
</dbReference>
<dbReference type="RefSeq" id="XP_025354771.1">
    <property type="nucleotide sequence ID" value="XM_025496591.1"/>
</dbReference>
<dbReference type="InterPro" id="IPR036866">
    <property type="entry name" value="RibonucZ/Hydroxyglut_hydro"/>
</dbReference>
<evidence type="ECO:0000256" key="2">
    <source>
        <dbReference type="ARBA" id="ARBA00022723"/>
    </source>
</evidence>
<dbReference type="InterPro" id="IPR047921">
    <property type="entry name" value="LACTB2-like_MBL-fold"/>
</dbReference>
<dbReference type="InterPro" id="IPR001279">
    <property type="entry name" value="Metallo-B-lactamas"/>
</dbReference>
<dbReference type="Gene3D" id="1.10.10.10">
    <property type="entry name" value="Winged helix-like DNA-binding domain superfamily/Winged helix DNA-binding domain"/>
    <property type="match status" value="1"/>
</dbReference>
<name>A0A316VA34_9BASI</name>
<dbReference type="GO" id="GO:0016787">
    <property type="term" value="F:hydrolase activity"/>
    <property type="evidence" value="ECO:0007669"/>
    <property type="project" value="UniProtKB-KW"/>
</dbReference>
<evidence type="ECO:0000313" key="7">
    <source>
        <dbReference type="Proteomes" id="UP000245771"/>
    </source>
</evidence>
<evidence type="ECO:0000256" key="4">
    <source>
        <dbReference type="ARBA" id="ARBA00022833"/>
    </source>
</evidence>
<keyword evidence="2" id="KW-0479">Metal-binding</keyword>
<dbReference type="Proteomes" id="UP000245771">
    <property type="component" value="Unassembled WGS sequence"/>
</dbReference>
<feature type="domain" description="Metallo-beta-lactamase" evidence="5">
    <location>
        <begin position="46"/>
        <end position="253"/>
    </location>
</feature>
<evidence type="ECO:0000256" key="1">
    <source>
        <dbReference type="ARBA" id="ARBA00006759"/>
    </source>
</evidence>
<dbReference type="InterPro" id="IPR036388">
    <property type="entry name" value="WH-like_DNA-bd_sf"/>
</dbReference>
<dbReference type="SMART" id="SM00849">
    <property type="entry name" value="Lactamase_B"/>
    <property type="match status" value="1"/>
</dbReference>
<organism evidence="6 7">
    <name type="scientific">Meira miltonrushii</name>
    <dbReference type="NCBI Taxonomy" id="1280837"/>
    <lineage>
        <taxon>Eukaryota</taxon>
        <taxon>Fungi</taxon>
        <taxon>Dikarya</taxon>
        <taxon>Basidiomycota</taxon>
        <taxon>Ustilaginomycotina</taxon>
        <taxon>Exobasidiomycetes</taxon>
        <taxon>Exobasidiales</taxon>
        <taxon>Brachybasidiaceae</taxon>
        <taxon>Meira</taxon>
    </lineage>
</organism>
<comment type="similarity">
    <text evidence="1">Belongs to the metallo-beta-lactamase superfamily. Glyoxalase II family.</text>
</comment>
<dbReference type="Pfam" id="PF00753">
    <property type="entry name" value="Lactamase_B"/>
    <property type="match status" value="1"/>
</dbReference>
<dbReference type="STRING" id="1280837.A0A316VA34"/>